<dbReference type="EMBL" id="JAVFHQ010000035">
    <property type="protein sequence ID" value="KAK4543066.1"/>
    <property type="molecule type" value="Genomic_DNA"/>
</dbReference>
<dbReference type="Proteomes" id="UP001324427">
    <property type="component" value="Unassembled WGS sequence"/>
</dbReference>
<reference evidence="2 3" key="1">
    <citation type="submission" date="2021-11" db="EMBL/GenBank/DDBJ databases">
        <title>Black yeast isolated from Biological Soil Crust.</title>
        <authorList>
            <person name="Kurbessoian T."/>
        </authorList>
    </citation>
    <scope>NUCLEOTIDE SEQUENCE [LARGE SCALE GENOMIC DNA]</scope>
    <source>
        <strain evidence="2 3">CCFEE 5522</strain>
    </source>
</reference>
<protein>
    <submittedName>
        <fullName evidence="2">Uncharacterized protein</fullName>
    </submittedName>
</protein>
<evidence type="ECO:0000313" key="2">
    <source>
        <dbReference type="EMBL" id="KAK4543066.1"/>
    </source>
</evidence>
<accession>A0AAV9JCW0</accession>
<evidence type="ECO:0000313" key="3">
    <source>
        <dbReference type="Proteomes" id="UP001324427"/>
    </source>
</evidence>
<evidence type="ECO:0000256" key="1">
    <source>
        <dbReference type="SAM" id="MobiDB-lite"/>
    </source>
</evidence>
<feature type="region of interest" description="Disordered" evidence="1">
    <location>
        <begin position="1"/>
        <end position="153"/>
    </location>
</feature>
<organism evidence="2 3">
    <name type="scientific">Oleoguttula mirabilis</name>
    <dbReference type="NCBI Taxonomy" id="1507867"/>
    <lineage>
        <taxon>Eukaryota</taxon>
        <taxon>Fungi</taxon>
        <taxon>Dikarya</taxon>
        <taxon>Ascomycota</taxon>
        <taxon>Pezizomycotina</taxon>
        <taxon>Dothideomycetes</taxon>
        <taxon>Dothideomycetidae</taxon>
        <taxon>Mycosphaerellales</taxon>
        <taxon>Teratosphaeriaceae</taxon>
        <taxon>Oleoguttula</taxon>
    </lineage>
</organism>
<proteinExistence type="predicted"/>
<keyword evidence="3" id="KW-1185">Reference proteome</keyword>
<name>A0AAV9JCW0_9PEZI</name>
<feature type="compositionally biased region" description="Basic and acidic residues" evidence="1">
    <location>
        <begin position="1"/>
        <end position="11"/>
    </location>
</feature>
<comment type="caution">
    <text evidence="2">The sequence shown here is derived from an EMBL/GenBank/DDBJ whole genome shotgun (WGS) entry which is preliminary data.</text>
</comment>
<gene>
    <name evidence="2" type="ORF">LTR36_005843</name>
</gene>
<feature type="compositionally biased region" description="Polar residues" evidence="1">
    <location>
        <begin position="41"/>
        <end position="57"/>
    </location>
</feature>
<dbReference type="AlphaFoldDB" id="A0AAV9JCW0"/>
<sequence length="183" mass="19284">MAEINRRKADKQAGILQPRKRKAASPPSSDDRTKHPRLQHANMTSLTVHPSGTSLASDHSPADQGHGEATQGGGLLRSEADWNVTSQSADNGLGTGMPNFLPQLAAPPLDSSFEGCGSDFGSDTTDFDHLSEADFTGPDAAPSDSFEPPGAFLSTGFGLDDGCSCRTFDGFHEEDCPMAFLSD</sequence>